<keyword evidence="3" id="KW-0732">Signal</keyword>
<name>A0ABT5VR29_9BACT</name>
<proteinExistence type="predicted"/>
<dbReference type="InterPro" id="IPR025060">
    <property type="entry name" value="DUF3999"/>
</dbReference>
<sequence length="411" mass="47839">MKTRICIYLFLFVCTNSFAQAKDYDYQRELIGVTDQWHKLDLPNDLFAKLSTDLSDIRILGISANKDTLEAPYLIQASKETIKTKHVDFKLLNSTHNKNGYYYSFKVPTADAINQIQLDFKQDNFDWAVSLQGSQNQKDWYTIIEDYRILSISNQHTDYKHTQVNFPAANFPYFRLHVASNEKPELQKANLLRKEVVNGKLRNYQIKKQEINQNKKRKTSEIDIDLEAPVLISSLTIKIDESFDYYRPISIRYVTDSVKTEKGWKYNYRTITSGTLSSLEKNVFKFKSIKAQHLKVIISNQDNQALKISGVEVSGYIWQLLARFKEPASYFLTYGNKHSRKPNYDIARFSNKIPKEIAGITLGKEQVIKKKAKTPKEGLFMNKTWLWGIIGLMILLLAWFTLKMMKKTEES</sequence>
<evidence type="ECO:0000313" key="5">
    <source>
        <dbReference type="Proteomes" id="UP001528920"/>
    </source>
</evidence>
<dbReference type="Gene3D" id="2.60.120.260">
    <property type="entry name" value="Galactose-binding domain-like"/>
    <property type="match status" value="1"/>
</dbReference>
<accession>A0ABT5VR29</accession>
<protein>
    <submittedName>
        <fullName evidence="4">DUF3999 family protein</fullName>
    </submittedName>
</protein>
<comment type="caution">
    <text evidence="4">The sequence shown here is derived from an EMBL/GenBank/DDBJ whole genome shotgun (WGS) entry which is preliminary data.</text>
</comment>
<dbReference type="Proteomes" id="UP001528920">
    <property type="component" value="Unassembled WGS sequence"/>
</dbReference>
<evidence type="ECO:0000256" key="1">
    <source>
        <dbReference type="SAM" id="Coils"/>
    </source>
</evidence>
<organism evidence="4 5">
    <name type="scientific">Paralabilibaculum antarcticum</name>
    <dbReference type="NCBI Taxonomy" id="2912572"/>
    <lineage>
        <taxon>Bacteria</taxon>
        <taxon>Pseudomonadati</taxon>
        <taxon>Bacteroidota</taxon>
        <taxon>Bacteroidia</taxon>
        <taxon>Marinilabiliales</taxon>
        <taxon>Marinifilaceae</taxon>
        <taxon>Paralabilibaculum</taxon>
    </lineage>
</organism>
<feature type="signal peptide" evidence="3">
    <location>
        <begin position="1"/>
        <end position="21"/>
    </location>
</feature>
<reference evidence="4 5" key="1">
    <citation type="submission" date="2022-01" db="EMBL/GenBank/DDBJ databases">
        <title>Labilibaculum sp. nov, a marine bacterium isolated from Antarctica.</title>
        <authorList>
            <person name="Dai W."/>
        </authorList>
    </citation>
    <scope>NUCLEOTIDE SEQUENCE [LARGE SCALE GENOMIC DNA]</scope>
    <source>
        <strain evidence="4 5">DW002</strain>
    </source>
</reference>
<keyword evidence="2" id="KW-1133">Transmembrane helix</keyword>
<keyword evidence="5" id="KW-1185">Reference proteome</keyword>
<evidence type="ECO:0000256" key="3">
    <source>
        <dbReference type="SAM" id="SignalP"/>
    </source>
</evidence>
<feature type="chain" id="PRO_5047137725" evidence="3">
    <location>
        <begin position="22"/>
        <end position="411"/>
    </location>
</feature>
<dbReference type="Pfam" id="PF13163">
    <property type="entry name" value="DUF3999"/>
    <property type="match status" value="1"/>
</dbReference>
<keyword evidence="1" id="KW-0175">Coiled coil</keyword>
<dbReference type="RefSeq" id="WP_275108591.1">
    <property type="nucleotide sequence ID" value="NZ_JAKJSC010000001.1"/>
</dbReference>
<dbReference type="EMBL" id="JAKJSC010000001">
    <property type="protein sequence ID" value="MDE5417252.1"/>
    <property type="molecule type" value="Genomic_DNA"/>
</dbReference>
<evidence type="ECO:0000256" key="2">
    <source>
        <dbReference type="SAM" id="Phobius"/>
    </source>
</evidence>
<feature type="transmembrane region" description="Helical" evidence="2">
    <location>
        <begin position="384"/>
        <end position="402"/>
    </location>
</feature>
<keyword evidence="2" id="KW-0472">Membrane</keyword>
<gene>
    <name evidence="4" type="ORF">L3049_04460</name>
</gene>
<feature type="coiled-coil region" evidence="1">
    <location>
        <begin position="194"/>
        <end position="221"/>
    </location>
</feature>
<evidence type="ECO:0000313" key="4">
    <source>
        <dbReference type="EMBL" id="MDE5417252.1"/>
    </source>
</evidence>
<keyword evidence="2" id="KW-0812">Transmembrane</keyword>